<dbReference type="OrthoDB" id="2220732at2"/>
<accession>G5K600</accession>
<keyword evidence="1" id="KW-0472">Membrane</keyword>
<feature type="transmembrane region" description="Helical" evidence="1">
    <location>
        <begin position="7"/>
        <end position="26"/>
    </location>
</feature>
<dbReference type="EMBL" id="AEUX02000008">
    <property type="protein sequence ID" value="EHI68613.1"/>
    <property type="molecule type" value="Genomic_DNA"/>
</dbReference>
<proteinExistence type="predicted"/>
<feature type="transmembrane region" description="Helical" evidence="1">
    <location>
        <begin position="190"/>
        <end position="210"/>
    </location>
</feature>
<dbReference type="RefSeq" id="WP_008090578.1">
    <property type="nucleotide sequence ID" value="NZ_AEUX02000008.1"/>
</dbReference>
<evidence type="ECO:0000313" key="2">
    <source>
        <dbReference type="EMBL" id="EHI68613.1"/>
    </source>
</evidence>
<evidence type="ECO:0000256" key="1">
    <source>
        <dbReference type="SAM" id="Phobius"/>
    </source>
</evidence>
<keyword evidence="1" id="KW-0812">Transmembrane</keyword>
<organism evidence="2 3">
    <name type="scientific">Streptococcus ictaluri 707-05</name>
    <dbReference type="NCBI Taxonomy" id="764299"/>
    <lineage>
        <taxon>Bacteria</taxon>
        <taxon>Bacillati</taxon>
        <taxon>Bacillota</taxon>
        <taxon>Bacilli</taxon>
        <taxon>Lactobacillales</taxon>
        <taxon>Streptococcaceae</taxon>
        <taxon>Streptococcus</taxon>
    </lineage>
</organism>
<evidence type="ECO:0000313" key="3">
    <source>
        <dbReference type="Proteomes" id="UP000003330"/>
    </source>
</evidence>
<feature type="transmembrane region" description="Helical" evidence="1">
    <location>
        <begin position="90"/>
        <end position="109"/>
    </location>
</feature>
<reference evidence="2 3" key="1">
    <citation type="journal article" date="2014" name="Int. J. Syst. Evol. Microbiol.">
        <title>Phylogenomics and the dynamic genome evolution of the genus Streptococcus.</title>
        <authorList>
            <consortium name="The Broad Institute Genome Sequencing Platform"/>
            <person name="Richards V.P."/>
            <person name="Palmer S.R."/>
            <person name="Pavinski Bitar P.D."/>
            <person name="Qin X."/>
            <person name="Weinstock G.M."/>
            <person name="Highlander S.K."/>
            <person name="Town C.D."/>
            <person name="Burne R.A."/>
            <person name="Stanhope M.J."/>
        </authorList>
    </citation>
    <scope>NUCLEOTIDE SEQUENCE [LARGE SCALE GENOMIC DNA]</scope>
    <source>
        <strain evidence="2 3">707-05</strain>
    </source>
</reference>
<keyword evidence="1" id="KW-1133">Transmembrane helix</keyword>
<dbReference type="AlphaFoldDB" id="G5K600"/>
<dbReference type="Proteomes" id="UP000003330">
    <property type="component" value="Unassembled WGS sequence"/>
</dbReference>
<dbReference type="InterPro" id="IPR021509">
    <property type="entry name" value="DUF3169"/>
</dbReference>
<protein>
    <submittedName>
        <fullName evidence="2">Membrane protein</fullName>
    </submittedName>
</protein>
<dbReference type="STRING" id="764299.STRIC_0487"/>
<feature type="transmembrane region" description="Helical" evidence="1">
    <location>
        <begin position="129"/>
        <end position="148"/>
    </location>
</feature>
<keyword evidence="3" id="KW-1185">Reference proteome</keyword>
<comment type="caution">
    <text evidence="2">The sequence shown here is derived from an EMBL/GenBank/DDBJ whole genome shotgun (WGS) entry which is preliminary data.</text>
</comment>
<feature type="transmembrane region" description="Helical" evidence="1">
    <location>
        <begin position="46"/>
        <end position="69"/>
    </location>
</feature>
<dbReference type="Pfam" id="PF11368">
    <property type="entry name" value="DUF3169"/>
    <property type="match status" value="1"/>
</dbReference>
<feature type="transmembrane region" description="Helical" evidence="1">
    <location>
        <begin position="216"/>
        <end position="233"/>
    </location>
</feature>
<name>G5K600_9STRE</name>
<sequence>MRLAKQLGLGALIGSIVGILVGILAVDLDGFQQAFPFDLSQLTSSIIWINRLVLMLSFLATLYYSFQVLKLYKSHQNKIDDLPDSIYRSLNLKHSYAITFNGISCVLALQEFLLGSKLIFKSSGLEMTIYIYAVFTLLSCALIQMYLLKLYNRIRGLNVTLLPTLKELKENVLQQDEAELTANYKISFDIVMTLSGLILPSIYVILFFLSIVLQEVQLTAILITVGIHLYIIFKQFQMARDFFK</sequence>
<gene>
    <name evidence="2" type="ORF">STRIC_0487</name>
</gene>